<dbReference type="InterPro" id="IPR036188">
    <property type="entry name" value="FAD/NAD-bd_sf"/>
</dbReference>
<evidence type="ECO:0000313" key="10">
    <source>
        <dbReference type="Proteomes" id="UP000716004"/>
    </source>
</evidence>
<feature type="domain" description="Digeranylgeranylglycerophospholipid reductase catalytic" evidence="8">
    <location>
        <begin position="181"/>
        <end position="239"/>
    </location>
</feature>
<evidence type="ECO:0000256" key="6">
    <source>
        <dbReference type="ARBA" id="ARBA00023209"/>
    </source>
</evidence>
<evidence type="ECO:0000259" key="8">
    <source>
        <dbReference type="Pfam" id="PF22578"/>
    </source>
</evidence>
<gene>
    <name evidence="9" type="ORF">J9259_01380</name>
</gene>
<evidence type="ECO:0000256" key="1">
    <source>
        <dbReference type="ARBA" id="ARBA00022516"/>
    </source>
</evidence>
<keyword evidence="7" id="KW-1208">Phospholipid metabolism</keyword>
<evidence type="ECO:0000256" key="4">
    <source>
        <dbReference type="ARBA" id="ARBA00023002"/>
    </source>
</evidence>
<keyword evidence="6" id="KW-0594">Phospholipid biosynthesis</keyword>
<evidence type="ECO:0000256" key="7">
    <source>
        <dbReference type="ARBA" id="ARBA00023264"/>
    </source>
</evidence>
<keyword evidence="4" id="KW-0560">Oxidoreductase</keyword>
<dbReference type="Gene3D" id="3.50.50.60">
    <property type="entry name" value="FAD/NAD(P)-binding domain"/>
    <property type="match status" value="1"/>
</dbReference>
<protein>
    <submittedName>
        <fullName evidence="9">Geranylgeranyl reductase family protein</fullName>
    </submittedName>
</protein>
<dbReference type="InterPro" id="IPR050407">
    <property type="entry name" value="Geranylgeranyl_reductase"/>
</dbReference>
<reference evidence="9" key="1">
    <citation type="submission" date="2021-04" db="EMBL/GenBank/DDBJ databases">
        <title>Genomic insights into ecological role and evolution of a novel Thermoplasmata order Candidatus Sysuiplasmatales.</title>
        <authorList>
            <person name="Yuan Y."/>
        </authorList>
    </citation>
    <scope>NUCLEOTIDE SEQUENCE</scope>
    <source>
        <strain evidence="9">YP2-bin.285</strain>
    </source>
</reference>
<dbReference type="SUPFAM" id="SSF51905">
    <property type="entry name" value="FAD/NAD(P)-binding domain"/>
    <property type="match status" value="1"/>
</dbReference>
<accession>A0A8J7YIS2</accession>
<dbReference type="PRINTS" id="PR00420">
    <property type="entry name" value="RNGMNOXGNASE"/>
</dbReference>
<evidence type="ECO:0000313" key="9">
    <source>
        <dbReference type="EMBL" id="MBX8631164.1"/>
    </source>
</evidence>
<dbReference type="Pfam" id="PF13450">
    <property type="entry name" value="NAD_binding_8"/>
    <property type="match status" value="1"/>
</dbReference>
<keyword evidence="1" id="KW-0444">Lipid biosynthesis</keyword>
<dbReference type="InterPro" id="IPR054715">
    <property type="entry name" value="GGR_cat"/>
</dbReference>
<dbReference type="GO" id="GO:0016628">
    <property type="term" value="F:oxidoreductase activity, acting on the CH-CH group of donors, NAD or NADP as acceptor"/>
    <property type="evidence" value="ECO:0007669"/>
    <property type="project" value="InterPro"/>
</dbReference>
<dbReference type="PANTHER" id="PTHR42685">
    <property type="entry name" value="GERANYLGERANYL DIPHOSPHATE REDUCTASE"/>
    <property type="match status" value="1"/>
</dbReference>
<dbReference type="NCBIfam" id="TIGR02032">
    <property type="entry name" value="GG-red-SF"/>
    <property type="match status" value="1"/>
</dbReference>
<dbReference type="GO" id="GO:0008654">
    <property type="term" value="P:phospholipid biosynthetic process"/>
    <property type="evidence" value="ECO:0007669"/>
    <property type="project" value="UniProtKB-KW"/>
</dbReference>
<name>A0A8J7YIS2_9ARCH</name>
<comment type="caution">
    <text evidence="9">The sequence shown here is derived from an EMBL/GenBank/DDBJ whole genome shotgun (WGS) entry which is preliminary data.</text>
</comment>
<dbReference type="Pfam" id="PF22578">
    <property type="entry name" value="GGR_cat"/>
    <property type="match status" value="1"/>
</dbReference>
<sequence>MFDVVVVGAGPGGSSTAEYAAKAGLDVLFIDSRKEIGWPVQCGEFMPKTEEIERLFENVDEPGELFDVPARVVSKPTSVIRMVSPDGREYDINFSGYSTERRDFDKYLAERAVKAGAELMTDTKFMKFDGRNRVVTTRGTFDAKIVVGADGPFSAVRRSIGLPAPRLLYPAMSTTMNGEFGDTVYMYFGSVAPAGYAWIIPKAGGANVGLGADPALTKREVGFYAKEFIKQTGMKFNTKPRQMIAGGWVPMAGPLSKTVDGNVLLVGDAAGHVMATNGGGICTAMICGRIAGRTIGDHLNGRAPLEKYELEWRRAIGRDLETAKRMVRYASFTFSNDWMLSLLFRFAGRKGLSKVIKCKSIFSLRDWT</sequence>
<keyword evidence="5" id="KW-0443">Lipid metabolism</keyword>
<dbReference type="Proteomes" id="UP000716004">
    <property type="component" value="Unassembled WGS sequence"/>
</dbReference>
<evidence type="ECO:0000256" key="2">
    <source>
        <dbReference type="ARBA" id="ARBA00022630"/>
    </source>
</evidence>
<evidence type="ECO:0000256" key="3">
    <source>
        <dbReference type="ARBA" id="ARBA00022827"/>
    </source>
</evidence>
<dbReference type="EMBL" id="JAGVSJ010000002">
    <property type="protein sequence ID" value="MBX8631164.1"/>
    <property type="molecule type" value="Genomic_DNA"/>
</dbReference>
<dbReference type="PANTHER" id="PTHR42685:SF18">
    <property type="entry name" value="DIGERANYLGERANYLGLYCEROPHOSPHOLIPID REDUCTASE"/>
    <property type="match status" value="1"/>
</dbReference>
<dbReference type="AlphaFoldDB" id="A0A8J7YIS2"/>
<dbReference type="InterPro" id="IPR011777">
    <property type="entry name" value="Geranylgeranyl_Rdtase_fam"/>
</dbReference>
<keyword evidence="2" id="KW-0285">Flavoprotein</keyword>
<proteinExistence type="predicted"/>
<organism evidence="9 10">
    <name type="scientific">Candidatus Sysuiplasma superficiale</name>
    <dbReference type="NCBI Taxonomy" id="2823368"/>
    <lineage>
        <taxon>Archaea</taxon>
        <taxon>Methanobacteriati</taxon>
        <taxon>Thermoplasmatota</taxon>
        <taxon>Thermoplasmata</taxon>
        <taxon>Candidatus Sysuiplasmatales</taxon>
        <taxon>Candidatus Sysuiplasmataceae</taxon>
        <taxon>Candidatus Sysuiplasma</taxon>
    </lineage>
</organism>
<keyword evidence="3" id="KW-0274">FAD</keyword>
<evidence type="ECO:0000256" key="5">
    <source>
        <dbReference type="ARBA" id="ARBA00023098"/>
    </source>
</evidence>